<evidence type="ECO:0000256" key="3">
    <source>
        <dbReference type="ARBA" id="ARBA00022989"/>
    </source>
</evidence>
<keyword evidence="2" id="KW-0812">Transmembrane</keyword>
<dbReference type="PATRIC" id="fig|1440763.5.peg.847"/>
<dbReference type="EMBL" id="CP017480">
    <property type="protein sequence ID" value="APG05262.1"/>
    <property type="molecule type" value="Genomic_DNA"/>
</dbReference>
<dbReference type="KEGG" id="lrz:BJI69_16045"/>
<dbReference type="STRING" id="1440763.BJI69_16045"/>
<keyword evidence="4" id="KW-0472">Membrane</keyword>
<protein>
    <submittedName>
        <fullName evidence="5">MFS transporter</fullName>
    </submittedName>
</protein>
<organism evidence="5 6">
    <name type="scientific">Luteibacter rhizovicinus DSM 16549</name>
    <dbReference type="NCBI Taxonomy" id="1440763"/>
    <lineage>
        <taxon>Bacteria</taxon>
        <taxon>Pseudomonadati</taxon>
        <taxon>Pseudomonadota</taxon>
        <taxon>Gammaproteobacteria</taxon>
        <taxon>Lysobacterales</taxon>
        <taxon>Rhodanobacteraceae</taxon>
        <taxon>Luteibacter</taxon>
    </lineage>
</organism>
<proteinExistence type="predicted"/>
<dbReference type="PANTHER" id="PTHR23514">
    <property type="entry name" value="BYPASS OF STOP CODON PROTEIN 6"/>
    <property type="match status" value="1"/>
</dbReference>
<dbReference type="InterPro" id="IPR036259">
    <property type="entry name" value="MFS_trans_sf"/>
</dbReference>
<gene>
    <name evidence="5" type="ORF">BJI69_16045</name>
</gene>
<dbReference type="InterPro" id="IPR011701">
    <property type="entry name" value="MFS"/>
</dbReference>
<dbReference type="GO" id="GO:0022857">
    <property type="term" value="F:transmembrane transporter activity"/>
    <property type="evidence" value="ECO:0007669"/>
    <property type="project" value="InterPro"/>
</dbReference>
<evidence type="ECO:0000313" key="5">
    <source>
        <dbReference type="EMBL" id="APG05262.1"/>
    </source>
</evidence>
<dbReference type="SUPFAM" id="SSF103473">
    <property type="entry name" value="MFS general substrate transporter"/>
    <property type="match status" value="1"/>
</dbReference>
<dbReference type="Proteomes" id="UP000182987">
    <property type="component" value="Chromosome"/>
</dbReference>
<evidence type="ECO:0000256" key="4">
    <source>
        <dbReference type="ARBA" id="ARBA00023136"/>
    </source>
</evidence>
<dbReference type="Gene3D" id="1.20.1250.20">
    <property type="entry name" value="MFS general substrate transporter like domains"/>
    <property type="match status" value="2"/>
</dbReference>
<dbReference type="OrthoDB" id="9810941at2"/>
<dbReference type="AlphaFoldDB" id="A0A0G9HED2"/>
<comment type="subcellular location">
    <subcellularLocation>
        <location evidence="1">Membrane</location>
        <topology evidence="1">Multi-pass membrane protein</topology>
    </subcellularLocation>
</comment>
<dbReference type="RefSeq" id="WP_046966776.1">
    <property type="nucleotide sequence ID" value="NZ_CP017480.1"/>
</dbReference>
<dbReference type="InterPro" id="IPR051788">
    <property type="entry name" value="MFS_Transporter"/>
</dbReference>
<keyword evidence="3" id="KW-1133">Transmembrane helix</keyword>
<evidence type="ECO:0000256" key="1">
    <source>
        <dbReference type="ARBA" id="ARBA00004141"/>
    </source>
</evidence>
<name>A0A0G9HED2_9GAMM</name>
<accession>A0A0G9HED2</accession>
<evidence type="ECO:0000313" key="6">
    <source>
        <dbReference type="Proteomes" id="UP000182987"/>
    </source>
</evidence>
<keyword evidence="6" id="KW-1185">Reference proteome</keyword>
<dbReference type="CDD" id="cd17393">
    <property type="entry name" value="MFS_MosC_like"/>
    <property type="match status" value="1"/>
</dbReference>
<dbReference type="GO" id="GO:0016020">
    <property type="term" value="C:membrane"/>
    <property type="evidence" value="ECO:0007669"/>
    <property type="project" value="UniProtKB-SubCell"/>
</dbReference>
<reference evidence="6" key="1">
    <citation type="submission" date="2016-09" db="EMBL/GenBank/DDBJ databases">
        <authorList>
            <person name="Lysoe E."/>
        </authorList>
    </citation>
    <scope>NUCLEOTIDE SEQUENCE [LARGE SCALE GENOMIC DNA]</scope>
    <source>
        <strain evidence="6">LJ96T</strain>
    </source>
</reference>
<sequence>MNPVRATRLIFLLSGIGMASWAPMVPYAKARLALDDATLGLVLLCMGFGAVIAMPLAGFLSHRFGHRDVIGVSGLLVCLALPLLTLAPSVWWLGAALLFFGASLGVVDVAMNAHAVDVEKQQGRPMMSGFHGLFSVGGLAGSAGMAALLHTGSPLTGSAIAVSILLLAIVATQWRHFLVRHDDGSGEPHAPFRLPGAAVFLLGFLCMVVFLAEGAMLDWSAVFLRFSRGFEPSVAGLGYAAFSVAMAVGRLLGDRITAAFGPVNIVRFGSLIAAAGFFLATALPWGPVALLGFAMVGIGASNIVPVLFSAAGRLPRTSPSIAIATVTSLGYAGMLAGPAVIGFVAKASTLSVALAGVAGLLIVVSLCASIARR</sequence>
<dbReference type="PANTHER" id="PTHR23514:SF13">
    <property type="entry name" value="INNER MEMBRANE PROTEIN YBJJ"/>
    <property type="match status" value="1"/>
</dbReference>
<evidence type="ECO:0000256" key="2">
    <source>
        <dbReference type="ARBA" id="ARBA00022692"/>
    </source>
</evidence>
<dbReference type="Pfam" id="PF07690">
    <property type="entry name" value="MFS_1"/>
    <property type="match status" value="1"/>
</dbReference>